<organism evidence="1 2">
    <name type="scientific">Stylosanthes scabra</name>
    <dbReference type="NCBI Taxonomy" id="79078"/>
    <lineage>
        <taxon>Eukaryota</taxon>
        <taxon>Viridiplantae</taxon>
        <taxon>Streptophyta</taxon>
        <taxon>Embryophyta</taxon>
        <taxon>Tracheophyta</taxon>
        <taxon>Spermatophyta</taxon>
        <taxon>Magnoliopsida</taxon>
        <taxon>eudicotyledons</taxon>
        <taxon>Gunneridae</taxon>
        <taxon>Pentapetalae</taxon>
        <taxon>rosids</taxon>
        <taxon>fabids</taxon>
        <taxon>Fabales</taxon>
        <taxon>Fabaceae</taxon>
        <taxon>Papilionoideae</taxon>
        <taxon>50 kb inversion clade</taxon>
        <taxon>dalbergioids sensu lato</taxon>
        <taxon>Dalbergieae</taxon>
        <taxon>Pterocarpus clade</taxon>
        <taxon>Stylosanthes</taxon>
    </lineage>
</organism>
<comment type="caution">
    <text evidence="1">The sequence shown here is derived from an EMBL/GenBank/DDBJ whole genome shotgun (WGS) entry which is preliminary data.</text>
</comment>
<reference evidence="1 2" key="1">
    <citation type="journal article" date="2023" name="Plants (Basel)">
        <title>Bridging the Gap: Combining Genomics and Transcriptomics Approaches to Understand Stylosanthes scabra, an Orphan Legume from the Brazilian Caatinga.</title>
        <authorList>
            <person name="Ferreira-Neto J.R.C."/>
            <person name="da Silva M.D."/>
            <person name="Binneck E."/>
            <person name="de Melo N.F."/>
            <person name="da Silva R.H."/>
            <person name="de Melo A.L.T.M."/>
            <person name="Pandolfi V."/>
            <person name="Bustamante F.O."/>
            <person name="Brasileiro-Vidal A.C."/>
            <person name="Benko-Iseppon A.M."/>
        </authorList>
    </citation>
    <scope>NUCLEOTIDE SEQUENCE [LARGE SCALE GENOMIC DNA]</scope>
    <source>
        <tissue evidence="1">Leaves</tissue>
    </source>
</reference>
<accession>A0ABU6YQJ0</accession>
<keyword evidence="2" id="KW-1185">Reference proteome</keyword>
<name>A0ABU6YQJ0_9FABA</name>
<evidence type="ECO:0000313" key="2">
    <source>
        <dbReference type="Proteomes" id="UP001341840"/>
    </source>
</evidence>
<protein>
    <submittedName>
        <fullName evidence="1">Uncharacterized protein</fullName>
    </submittedName>
</protein>
<sequence length="82" mass="9588">MKLFWRQHFYDKPSYYLSFDIIILFCQLIQERILRKNHTHSQYDHSTSAAVDEGRGKKKGEGAAVEMMKIERVNDIGVLGLD</sequence>
<gene>
    <name evidence="1" type="ORF">PIB30_081440</name>
</gene>
<proteinExistence type="predicted"/>
<dbReference type="EMBL" id="JASCZI010242874">
    <property type="protein sequence ID" value="MED6212244.1"/>
    <property type="molecule type" value="Genomic_DNA"/>
</dbReference>
<dbReference type="Proteomes" id="UP001341840">
    <property type="component" value="Unassembled WGS sequence"/>
</dbReference>
<evidence type="ECO:0000313" key="1">
    <source>
        <dbReference type="EMBL" id="MED6212244.1"/>
    </source>
</evidence>
<feature type="non-terminal residue" evidence="1">
    <location>
        <position position="82"/>
    </location>
</feature>